<dbReference type="AlphaFoldDB" id="A0A3B0UY95"/>
<accession>A0A3B0UY95</accession>
<proteinExistence type="predicted"/>
<protein>
    <submittedName>
        <fullName evidence="1">Uncharacterized protein</fullName>
    </submittedName>
</protein>
<dbReference type="EMBL" id="UOEZ01000038">
    <property type="protein sequence ID" value="VAW36235.1"/>
    <property type="molecule type" value="Genomic_DNA"/>
</dbReference>
<evidence type="ECO:0000313" key="1">
    <source>
        <dbReference type="EMBL" id="VAW36235.1"/>
    </source>
</evidence>
<sequence>MLNCDFCGKAVDSVARVALDRGYDRLTVVHSKMYACQECSKKKEAERQKRTVRDSSNSCENTC</sequence>
<organism evidence="1">
    <name type="scientific">hydrothermal vent metagenome</name>
    <dbReference type="NCBI Taxonomy" id="652676"/>
    <lineage>
        <taxon>unclassified sequences</taxon>
        <taxon>metagenomes</taxon>
        <taxon>ecological metagenomes</taxon>
    </lineage>
</organism>
<gene>
    <name evidence="1" type="ORF">MNBD_DELTA02-7</name>
</gene>
<reference evidence="1" key="1">
    <citation type="submission" date="2018-06" db="EMBL/GenBank/DDBJ databases">
        <authorList>
            <person name="Zhirakovskaya E."/>
        </authorList>
    </citation>
    <scope>NUCLEOTIDE SEQUENCE</scope>
</reference>
<name>A0A3B0UY95_9ZZZZ</name>